<evidence type="ECO:0000313" key="3">
    <source>
        <dbReference type="Proteomes" id="UP001642540"/>
    </source>
</evidence>
<keyword evidence="1" id="KW-0812">Transmembrane</keyword>
<keyword evidence="1" id="KW-1133">Transmembrane helix</keyword>
<evidence type="ECO:0000256" key="1">
    <source>
        <dbReference type="SAM" id="Phobius"/>
    </source>
</evidence>
<feature type="transmembrane region" description="Helical" evidence="1">
    <location>
        <begin position="40"/>
        <end position="66"/>
    </location>
</feature>
<protein>
    <submittedName>
        <fullName evidence="2">Uncharacterized protein</fullName>
    </submittedName>
</protein>
<comment type="caution">
    <text evidence="2">The sequence shown here is derived from an EMBL/GenBank/DDBJ whole genome shotgun (WGS) entry which is preliminary data.</text>
</comment>
<dbReference type="Proteomes" id="UP001642540">
    <property type="component" value="Unassembled WGS sequence"/>
</dbReference>
<name>A0ABP1QIQ3_9HEXA</name>
<proteinExistence type="predicted"/>
<reference evidence="2 3" key="1">
    <citation type="submission" date="2024-08" db="EMBL/GenBank/DDBJ databases">
        <authorList>
            <person name="Cucini C."/>
            <person name="Frati F."/>
        </authorList>
    </citation>
    <scope>NUCLEOTIDE SEQUENCE [LARGE SCALE GENOMIC DNA]</scope>
</reference>
<dbReference type="EMBL" id="CAXLJM020000035">
    <property type="protein sequence ID" value="CAL8103733.1"/>
    <property type="molecule type" value="Genomic_DNA"/>
</dbReference>
<keyword evidence="1" id="KW-0472">Membrane</keyword>
<keyword evidence="3" id="KW-1185">Reference proteome</keyword>
<sequence>MKLLALTKAKSETGKDKDNVNGQSAIEIPQGEGLERHRHFCLTGIILLILAFCIFIQILVTLSVIYGEFNNETVTINGPQEEVKTTDHAAEFPTTNFQPAGKPDKEFWISLKPTVQIDRKKLNNRCRIENGRAYCRIPYHMKGAKDPRNCTIMTVMSDEINQNESASFELETQLLKNTTCDVVALRYMPLDVLPPILQINSRFTIINGESDEVKKGFLDDNDYEWFDVTEIRLVNETSIAVVESRFEFLTRMEELVFMFQLKRMVEGMAEQVVNIFEQVQSKGFRLATTNSSCSEVDTDDCVLEYSFVNANYLWEYISIPNNDKREEE</sequence>
<evidence type="ECO:0000313" key="2">
    <source>
        <dbReference type="EMBL" id="CAL8103733.1"/>
    </source>
</evidence>
<accession>A0ABP1QIQ3</accession>
<organism evidence="2 3">
    <name type="scientific">Orchesella dallaii</name>
    <dbReference type="NCBI Taxonomy" id="48710"/>
    <lineage>
        <taxon>Eukaryota</taxon>
        <taxon>Metazoa</taxon>
        <taxon>Ecdysozoa</taxon>
        <taxon>Arthropoda</taxon>
        <taxon>Hexapoda</taxon>
        <taxon>Collembola</taxon>
        <taxon>Entomobryomorpha</taxon>
        <taxon>Entomobryoidea</taxon>
        <taxon>Orchesellidae</taxon>
        <taxon>Orchesellinae</taxon>
        <taxon>Orchesella</taxon>
    </lineage>
</organism>
<gene>
    <name evidence="2" type="ORF">ODALV1_LOCUS11538</name>
</gene>